<dbReference type="EMBL" id="QRBI01000120">
    <property type="protein sequence ID" value="RMC07022.1"/>
    <property type="molecule type" value="Genomic_DNA"/>
</dbReference>
<dbReference type="AlphaFoldDB" id="A0A3M0K1A4"/>
<evidence type="ECO:0000313" key="2">
    <source>
        <dbReference type="Proteomes" id="UP000269221"/>
    </source>
</evidence>
<sequence>MGVPHWVVGGSSGEIGRTGKEGVLYVMEDLEYMKLKVGSGTVERLWLRELGKVLLDWKLSNVQIFKKGKKDNPGNYRPVSFNSVIVKIMEKTIHRGIEKHLKNNAVIDHDQHEFMMEVPLVKHNFFFDKMSCSIILITFIAPLWTCSNRSMSFLRTPELDTALQVPETRRIIWRKEDEKLVEKNHVREYLSKPDIHKSIIHEGIHPQFLRELADLIERKVNVIPVFSQGKEEYPGAIDSEMTVLADEGRAAIIYSNFSKIFHAVSFKILIDRLMKYGLYK</sequence>
<organism evidence="1 2">
    <name type="scientific">Hirundo rustica rustica</name>
    <dbReference type="NCBI Taxonomy" id="333673"/>
    <lineage>
        <taxon>Eukaryota</taxon>
        <taxon>Metazoa</taxon>
        <taxon>Chordata</taxon>
        <taxon>Craniata</taxon>
        <taxon>Vertebrata</taxon>
        <taxon>Euteleostomi</taxon>
        <taxon>Archelosauria</taxon>
        <taxon>Archosauria</taxon>
        <taxon>Dinosauria</taxon>
        <taxon>Saurischia</taxon>
        <taxon>Theropoda</taxon>
        <taxon>Coelurosauria</taxon>
        <taxon>Aves</taxon>
        <taxon>Neognathae</taxon>
        <taxon>Neoaves</taxon>
        <taxon>Telluraves</taxon>
        <taxon>Australaves</taxon>
        <taxon>Passeriformes</taxon>
        <taxon>Sylvioidea</taxon>
        <taxon>Hirundinidae</taxon>
        <taxon>Hirundo</taxon>
    </lineage>
</organism>
<evidence type="ECO:0008006" key="3">
    <source>
        <dbReference type="Google" id="ProtNLM"/>
    </source>
</evidence>
<evidence type="ECO:0000313" key="1">
    <source>
        <dbReference type="EMBL" id="RMC07022.1"/>
    </source>
</evidence>
<proteinExistence type="predicted"/>
<dbReference type="PANTHER" id="PTHR33395">
    <property type="entry name" value="TRANSCRIPTASE, PUTATIVE-RELATED-RELATED"/>
    <property type="match status" value="1"/>
</dbReference>
<comment type="caution">
    <text evidence="1">The sequence shown here is derived from an EMBL/GenBank/DDBJ whole genome shotgun (WGS) entry which is preliminary data.</text>
</comment>
<accession>A0A3M0K1A4</accession>
<dbReference type="PANTHER" id="PTHR33395:SF22">
    <property type="entry name" value="REVERSE TRANSCRIPTASE DOMAIN-CONTAINING PROTEIN"/>
    <property type="match status" value="1"/>
</dbReference>
<dbReference type="Proteomes" id="UP000269221">
    <property type="component" value="Unassembled WGS sequence"/>
</dbReference>
<protein>
    <recommendedName>
        <fullName evidence="3">Reverse transcriptase domain-containing protein</fullName>
    </recommendedName>
</protein>
<gene>
    <name evidence="1" type="ORF">DUI87_16475</name>
</gene>
<name>A0A3M0K1A4_HIRRU</name>
<reference evidence="1 2" key="1">
    <citation type="submission" date="2018-07" db="EMBL/GenBank/DDBJ databases">
        <title>A high quality draft genome assembly of the barn swallow (H. rustica rustica).</title>
        <authorList>
            <person name="Formenti G."/>
            <person name="Chiara M."/>
            <person name="Poveda L."/>
            <person name="Francoijs K.-J."/>
            <person name="Bonisoli-Alquati A."/>
            <person name="Canova L."/>
            <person name="Gianfranceschi L."/>
            <person name="Horner D.S."/>
            <person name="Saino N."/>
        </authorList>
    </citation>
    <scope>NUCLEOTIDE SEQUENCE [LARGE SCALE GENOMIC DNA]</scope>
    <source>
        <strain evidence="1">Chelidonia</strain>
        <tissue evidence="1">Blood</tissue>
    </source>
</reference>
<keyword evidence="2" id="KW-1185">Reference proteome</keyword>
<dbReference type="OrthoDB" id="5953030at2759"/>
<dbReference type="STRING" id="333673.A0A3M0K1A4"/>